<name>A0ACC2ADT3_DIPCM</name>
<accession>A0ACC2ADT3</accession>
<dbReference type="EMBL" id="CM055113">
    <property type="protein sequence ID" value="KAJ7515733.1"/>
    <property type="molecule type" value="Genomic_DNA"/>
</dbReference>
<dbReference type="Proteomes" id="UP001162992">
    <property type="component" value="Chromosome 22"/>
</dbReference>
<evidence type="ECO:0000313" key="1">
    <source>
        <dbReference type="EMBL" id="KAJ7515733.1"/>
    </source>
</evidence>
<sequence length="976" mass="109140">MGSSVMESFFQRSLDDLVKGLRVQVIGEARYVAKALEETRKEIKSTDLHTKAVAVQKLTYLHMLQGLDISWAAFHVVEVMSSSKFCFKKIGYLAASQSFHEGTEVLLLITNLLRKDLGSKNEYEAGLALDCLSRIATPDLARDLTPEVFTMLTSSRLYVRKKATLVLLKVFSKYPDAIRIAFKRLVEKLEDSDTQVVGAAVTVLCELAISDPKPYLPLAPEFYRLLANSSNNWLSIKLVKIFGVLCPVEPRLARKIAEPICEQMRKTGAKSLVFECIRTVTLGLSEHAGAVELAVEKLKEFMAEEDPNLRYLGLQSLSPLMSSHPWALTENKLLIVRCLKDADPSIQVESLRLITGMVSEDNVIETVEILLQYARSSEPVFCNELISAILSTCSKGIYDLITDFTWYVQVLGAIARLPNCEHEAEVERQLVDIGLRVKSVRGDLLKVCRELLMDPALLDHAHLHKALSAAAWVVGEFAEVAHDPFQLIEALLQPRTKLLPASVHAVYLQSVLKIFVFSTHTWVRGFVSTGDQGGTAVVEEEFEKNSREGVKDQEENLSGSAGISSPVFHDLNPNSEERIDNRQHKKPMVEDKEGTCAESNVHLATRISSRLILEMMELIRVNVSPLLNSVEMEVQERASNLLGLLKKVQEILGVRNDKLHEPMDIHTMEQHSSTAANVLAGIQSIFSVEPGPVSLLAQSKVTVPKGLDLVSSLDELGHPSYVDDDPGTEKDWEDGRFFLKKSRDGSISGETSSLLALHREKHVTFYLPNQAYFGDSNDLSQPLQEDAPMLSDRLADSLMLAEPKPQGSKPPQAKARPVVIRLEDEQEPFDHPSKSRKGLKVDILSTTIREVLMENKTKSWATSNRRDARASTSKHHRRSHRSAKSKKHERNEHGDVVQALDETIMSRDAIEDDVNSPQIGKAEKRSDASSRRHSKHSKNHAQLTRENREGMRYSRQRARSPLNIQPEVAIIPDFLL</sequence>
<reference evidence="2" key="1">
    <citation type="journal article" date="2024" name="Proc. Natl. Acad. Sci. U.S.A.">
        <title>Extraordinary preservation of gene collinearity over three hundred million years revealed in homosporous lycophytes.</title>
        <authorList>
            <person name="Li C."/>
            <person name="Wickell D."/>
            <person name="Kuo L.Y."/>
            <person name="Chen X."/>
            <person name="Nie B."/>
            <person name="Liao X."/>
            <person name="Peng D."/>
            <person name="Ji J."/>
            <person name="Jenkins J."/>
            <person name="Williams M."/>
            <person name="Shu S."/>
            <person name="Plott C."/>
            <person name="Barry K."/>
            <person name="Rajasekar S."/>
            <person name="Grimwood J."/>
            <person name="Han X."/>
            <person name="Sun S."/>
            <person name="Hou Z."/>
            <person name="He W."/>
            <person name="Dai G."/>
            <person name="Sun C."/>
            <person name="Schmutz J."/>
            <person name="Leebens-Mack J.H."/>
            <person name="Li F.W."/>
            <person name="Wang L."/>
        </authorList>
    </citation>
    <scope>NUCLEOTIDE SEQUENCE [LARGE SCALE GENOMIC DNA]</scope>
    <source>
        <strain evidence="2">cv. PW_Plant_1</strain>
    </source>
</reference>
<proteinExistence type="predicted"/>
<protein>
    <submittedName>
        <fullName evidence="1">Uncharacterized protein</fullName>
    </submittedName>
</protein>
<gene>
    <name evidence="1" type="ORF">O6H91_22G025400</name>
</gene>
<comment type="caution">
    <text evidence="1">The sequence shown here is derived from an EMBL/GenBank/DDBJ whole genome shotgun (WGS) entry which is preliminary data.</text>
</comment>
<evidence type="ECO:0000313" key="2">
    <source>
        <dbReference type="Proteomes" id="UP001162992"/>
    </source>
</evidence>
<organism evidence="1 2">
    <name type="scientific">Diphasiastrum complanatum</name>
    <name type="common">Issler's clubmoss</name>
    <name type="synonym">Lycopodium complanatum</name>
    <dbReference type="NCBI Taxonomy" id="34168"/>
    <lineage>
        <taxon>Eukaryota</taxon>
        <taxon>Viridiplantae</taxon>
        <taxon>Streptophyta</taxon>
        <taxon>Embryophyta</taxon>
        <taxon>Tracheophyta</taxon>
        <taxon>Lycopodiopsida</taxon>
        <taxon>Lycopodiales</taxon>
        <taxon>Lycopodiaceae</taxon>
        <taxon>Lycopodioideae</taxon>
        <taxon>Diphasiastrum</taxon>
    </lineage>
</organism>
<keyword evidence="2" id="KW-1185">Reference proteome</keyword>